<organism evidence="3 4">
    <name type="scientific">Pseudomonas putida</name>
    <name type="common">Arthrobacter siderocapsulatus</name>
    <dbReference type="NCBI Taxonomy" id="303"/>
    <lineage>
        <taxon>Bacteria</taxon>
        <taxon>Pseudomonadati</taxon>
        <taxon>Pseudomonadota</taxon>
        <taxon>Gammaproteobacteria</taxon>
        <taxon>Pseudomonadales</taxon>
        <taxon>Pseudomonadaceae</taxon>
        <taxon>Pseudomonas</taxon>
    </lineage>
</organism>
<proteinExistence type="predicted"/>
<dbReference type="Pfam" id="PF00535">
    <property type="entry name" value="Glycos_transf_2"/>
    <property type="match status" value="1"/>
</dbReference>
<evidence type="ECO:0000256" key="1">
    <source>
        <dbReference type="ARBA" id="ARBA00022519"/>
    </source>
</evidence>
<keyword evidence="1" id="KW-0472">Membrane</keyword>
<protein>
    <submittedName>
        <fullName evidence="3">Glycosyltransferase family 2 protein</fullName>
    </submittedName>
</protein>
<dbReference type="InterPro" id="IPR001173">
    <property type="entry name" value="Glyco_trans_2-like"/>
</dbReference>
<dbReference type="PANTHER" id="PTHR22916">
    <property type="entry name" value="GLYCOSYLTRANSFERASE"/>
    <property type="match status" value="1"/>
</dbReference>
<dbReference type="AlphaFoldDB" id="A0A7D6A1P1"/>
<keyword evidence="1" id="KW-0997">Cell inner membrane</keyword>
<feature type="domain" description="Glycosyltransferase 2-like" evidence="2">
    <location>
        <begin position="10"/>
        <end position="118"/>
    </location>
</feature>
<dbReference type="CDD" id="cd04196">
    <property type="entry name" value="GT_2_like_d"/>
    <property type="match status" value="1"/>
</dbReference>
<dbReference type="PANTHER" id="PTHR22916:SF3">
    <property type="entry name" value="UDP-GLCNAC:BETAGAL BETA-1,3-N-ACETYLGLUCOSAMINYLTRANSFERASE-LIKE PROTEIN 1"/>
    <property type="match status" value="1"/>
</dbReference>
<dbReference type="EMBL" id="CP059052">
    <property type="protein sequence ID" value="QLJ17137.1"/>
    <property type="molecule type" value="Genomic_DNA"/>
</dbReference>
<dbReference type="GO" id="GO:0016758">
    <property type="term" value="F:hexosyltransferase activity"/>
    <property type="evidence" value="ECO:0007669"/>
    <property type="project" value="UniProtKB-ARBA"/>
</dbReference>
<dbReference type="SUPFAM" id="SSF53448">
    <property type="entry name" value="Nucleotide-diphospho-sugar transferases"/>
    <property type="match status" value="1"/>
</dbReference>
<evidence type="ECO:0000259" key="2">
    <source>
        <dbReference type="Pfam" id="PF00535"/>
    </source>
</evidence>
<keyword evidence="3" id="KW-0808">Transferase</keyword>
<dbReference type="Gene3D" id="3.90.550.10">
    <property type="entry name" value="Spore Coat Polysaccharide Biosynthesis Protein SpsA, Chain A"/>
    <property type="match status" value="1"/>
</dbReference>
<accession>A0A7D6A1P1</accession>
<evidence type="ECO:0000313" key="3">
    <source>
        <dbReference type="EMBL" id="QLJ17137.1"/>
    </source>
</evidence>
<dbReference type="InterPro" id="IPR029044">
    <property type="entry name" value="Nucleotide-diphossugar_trans"/>
</dbReference>
<dbReference type="Proteomes" id="UP000510934">
    <property type="component" value="Chromosome"/>
</dbReference>
<evidence type="ECO:0000313" key="4">
    <source>
        <dbReference type="Proteomes" id="UP000510934"/>
    </source>
</evidence>
<reference evidence="3 4" key="1">
    <citation type="journal article" date="2009" name="Mikrobiologiia">
        <title>[Phenanthren biodegradation and interaction of Pseudomonas putida BS3701 and Burkholderia sp.BS3702 in plant rhizosphere].</title>
        <authorList>
            <person name="Ovchinnikova A.A."/>
            <person name="Vetrova A.A."/>
            <person name="Filonov A.E."/>
            <person name="Boronin A.M."/>
        </authorList>
    </citation>
    <scope>NUCLEOTIDE SEQUENCE [LARGE SCALE GENOMIC DNA]</scope>
    <source>
        <strain evidence="3 4">BS3701</strain>
    </source>
</reference>
<keyword evidence="1" id="KW-1003">Cell membrane</keyword>
<gene>
    <name evidence="3" type="ORF">H0H12_06610</name>
</gene>
<name>A0A7D6A1P1_PSEPU</name>
<sequence length="310" mass="34355">MQGNSPLVAILLATYNGEAFLATQISSLINQSYTNWVIYASDDGSQDGTLKILTDAQQALGERKLFILRGPRRGFVNNFLSLLQNRMIDADYFAFCDQDDVWHPDRLERGIHCLQENADGRPALFCSRTRLVDATGDVVGYSANFTSPPSFANALVQNIAGGNTMLLNTKARQLLSDLAYPHPLIAHDWWCYLLIAGCGGQIHYSCEPLIDYRQHEKNLIGANASLNNMLTRLKKMLSGDFSRWSESNIATLHGARALLSSENSTALDWFDKARTGSVVHRAYCLIRSGAHRQGFLGNIALALAVLFKKL</sequence>